<dbReference type="EMBL" id="PRDM01000004">
    <property type="protein sequence ID" value="MBE8726766.1"/>
    <property type="molecule type" value="Genomic_DNA"/>
</dbReference>
<reference evidence="1 2" key="1">
    <citation type="submission" date="2018-07" db="EMBL/GenBank/DDBJ databases">
        <title>Genome assembly of strain KB82.</title>
        <authorList>
            <person name="Kukolya J."/>
            <person name="Horvath B."/>
            <person name="Nagy I."/>
            <person name="Toth A."/>
        </authorList>
    </citation>
    <scope>NUCLEOTIDE SEQUENCE [LARGE SCALE GENOMIC DNA]</scope>
    <source>
        <strain evidence="1 2">Kb82</strain>
    </source>
</reference>
<evidence type="ECO:0000313" key="2">
    <source>
        <dbReference type="Proteomes" id="UP000640614"/>
    </source>
</evidence>
<accession>A0ABR9TN34</accession>
<comment type="caution">
    <text evidence="1">The sequence shown here is derived from an EMBL/GenBank/DDBJ whole genome shotgun (WGS) entry which is preliminary data.</text>
</comment>
<proteinExistence type="predicted"/>
<sequence length="128" mass="15045">MKKYIIFWLCSFAIAFGQNKKVNIKKFAFNQCIIINYSKIDTNFYNNLNDASTVQFSVDGNFLEDPDLIEKVINFTTLQTSSYYSRKNNLHFEQGNKNIVFCDCFNFYESKQLDKFVRKLLSNTAQKP</sequence>
<protein>
    <submittedName>
        <fullName evidence="1">Uncharacterized protein</fullName>
    </submittedName>
</protein>
<organism evidence="1 2">
    <name type="scientific">Flavobacterium hungaricum</name>
    <dbReference type="NCBI Taxonomy" id="2082725"/>
    <lineage>
        <taxon>Bacteria</taxon>
        <taxon>Pseudomonadati</taxon>
        <taxon>Bacteroidota</taxon>
        <taxon>Flavobacteriia</taxon>
        <taxon>Flavobacteriales</taxon>
        <taxon>Flavobacteriaceae</taxon>
        <taxon>Flavobacterium</taxon>
    </lineage>
</organism>
<dbReference type="InterPro" id="IPR038314">
    <property type="entry name" value="T6SS_sf"/>
</dbReference>
<dbReference type="Proteomes" id="UP000640614">
    <property type="component" value="Unassembled WGS sequence"/>
</dbReference>
<keyword evidence="2" id="KW-1185">Reference proteome</keyword>
<name>A0ABR9TN34_9FLAO</name>
<dbReference type="RefSeq" id="WP_194139947.1">
    <property type="nucleotide sequence ID" value="NZ_PRDM01000004.1"/>
</dbReference>
<dbReference type="Gene3D" id="1.20.120.1620">
    <property type="match status" value="1"/>
</dbReference>
<evidence type="ECO:0000313" key="1">
    <source>
        <dbReference type="EMBL" id="MBE8726766.1"/>
    </source>
</evidence>
<gene>
    <name evidence="1" type="ORF">C4F50_17745</name>
</gene>